<dbReference type="PANTHER" id="PTHR21600:SF56">
    <property type="entry name" value="TRNA PSEUDOURIDINE SYNTHASE C"/>
    <property type="match status" value="1"/>
</dbReference>
<dbReference type="InterPro" id="IPR050188">
    <property type="entry name" value="RluA_PseudoU_synthase"/>
</dbReference>
<dbReference type="OrthoDB" id="9785808at2"/>
<dbReference type="AlphaFoldDB" id="A0A2S2E4M9"/>
<evidence type="ECO:0000256" key="6">
    <source>
        <dbReference type="ARBA" id="ARBA00040675"/>
    </source>
</evidence>
<dbReference type="GO" id="GO:0160149">
    <property type="term" value="F:tRNA pseudouridine(65) synthase activity"/>
    <property type="evidence" value="ECO:0007669"/>
    <property type="project" value="UniProtKB-EC"/>
</dbReference>
<dbReference type="InterPro" id="IPR006145">
    <property type="entry name" value="PsdUridine_synth_RsuA/RluA"/>
</dbReference>
<dbReference type="PANTHER" id="PTHR21600">
    <property type="entry name" value="MITOCHONDRIAL RNA PSEUDOURIDINE SYNTHASE"/>
    <property type="match status" value="1"/>
</dbReference>
<dbReference type="Gene3D" id="3.30.2350.10">
    <property type="entry name" value="Pseudouridine synthase"/>
    <property type="match status" value="1"/>
</dbReference>
<dbReference type="GO" id="GO:0000455">
    <property type="term" value="P:enzyme-directed rRNA pseudouridine synthesis"/>
    <property type="evidence" value="ECO:0007669"/>
    <property type="project" value="TreeGrafter"/>
</dbReference>
<dbReference type="Pfam" id="PF00849">
    <property type="entry name" value="PseudoU_synth_2"/>
    <property type="match status" value="1"/>
</dbReference>
<proteinExistence type="predicted"/>
<dbReference type="InterPro" id="IPR020103">
    <property type="entry name" value="PsdUridine_synth_cat_dom_sf"/>
</dbReference>
<evidence type="ECO:0000313" key="11">
    <source>
        <dbReference type="EMBL" id="AWL12618.1"/>
    </source>
</evidence>
<dbReference type="EMBL" id="CP029347">
    <property type="protein sequence ID" value="AWL12618.1"/>
    <property type="molecule type" value="Genomic_DNA"/>
</dbReference>
<dbReference type="EC" id="5.4.99.26" evidence="5"/>
<protein>
    <recommendedName>
        <fullName evidence="6">tRNA pseudouridine synthase C</fullName>
        <ecNumber evidence="5">5.4.99.26</ecNumber>
    </recommendedName>
    <alternativeName>
        <fullName evidence="8">tRNA pseudouridine(65) synthase</fullName>
    </alternativeName>
    <alternativeName>
        <fullName evidence="9">tRNA pseudouridylate synthase C</fullName>
    </alternativeName>
    <alternativeName>
        <fullName evidence="7">tRNA-uridine isomerase C</fullName>
    </alternativeName>
</protein>
<evidence type="ECO:0000256" key="5">
    <source>
        <dbReference type="ARBA" id="ARBA00038943"/>
    </source>
</evidence>
<evidence type="ECO:0000259" key="10">
    <source>
        <dbReference type="Pfam" id="PF00849"/>
    </source>
</evidence>
<dbReference type="PROSITE" id="PS01129">
    <property type="entry name" value="PSI_RLU"/>
    <property type="match status" value="1"/>
</dbReference>
<evidence type="ECO:0000256" key="2">
    <source>
        <dbReference type="ARBA" id="ARBA00023235"/>
    </source>
</evidence>
<evidence type="ECO:0000256" key="8">
    <source>
        <dbReference type="ARBA" id="ARBA00041975"/>
    </source>
</evidence>
<dbReference type="KEGG" id="salh:HMF8227_02160"/>
<organism evidence="11 12">
    <name type="scientific">Saliniradius amylolyticus</name>
    <dbReference type="NCBI Taxonomy" id="2183582"/>
    <lineage>
        <taxon>Bacteria</taxon>
        <taxon>Pseudomonadati</taxon>
        <taxon>Pseudomonadota</taxon>
        <taxon>Gammaproteobacteria</taxon>
        <taxon>Alteromonadales</taxon>
        <taxon>Alteromonadaceae</taxon>
        <taxon>Saliniradius</taxon>
    </lineage>
</organism>
<keyword evidence="2 11" id="KW-0413">Isomerase</keyword>
<evidence type="ECO:0000256" key="3">
    <source>
        <dbReference type="ARBA" id="ARBA00036607"/>
    </source>
</evidence>
<dbReference type="Proteomes" id="UP000245728">
    <property type="component" value="Chromosome"/>
</dbReference>
<dbReference type="SUPFAM" id="SSF55120">
    <property type="entry name" value="Pseudouridine synthase"/>
    <property type="match status" value="1"/>
</dbReference>
<keyword evidence="1" id="KW-0819">tRNA processing</keyword>
<comment type="function">
    <text evidence="4">Responsible for synthesis of pseudouridine from uracil-65 in transfer RNAs.</text>
</comment>
<evidence type="ECO:0000256" key="4">
    <source>
        <dbReference type="ARBA" id="ARBA00037670"/>
    </source>
</evidence>
<evidence type="ECO:0000256" key="1">
    <source>
        <dbReference type="ARBA" id="ARBA00022694"/>
    </source>
</evidence>
<comment type="catalytic activity">
    <reaction evidence="3">
        <text>uridine(65) in tRNA = pseudouridine(65) in tRNA</text>
        <dbReference type="Rhea" id="RHEA:42536"/>
        <dbReference type="Rhea" id="RHEA-COMP:10103"/>
        <dbReference type="Rhea" id="RHEA-COMP:10104"/>
        <dbReference type="ChEBI" id="CHEBI:65314"/>
        <dbReference type="ChEBI" id="CHEBI:65315"/>
        <dbReference type="EC" id="5.4.99.26"/>
    </reaction>
</comment>
<evidence type="ECO:0000256" key="9">
    <source>
        <dbReference type="ARBA" id="ARBA00043049"/>
    </source>
</evidence>
<dbReference type="GO" id="GO:0003723">
    <property type="term" value="F:RNA binding"/>
    <property type="evidence" value="ECO:0007669"/>
    <property type="project" value="InterPro"/>
</dbReference>
<gene>
    <name evidence="11" type="primary">truC</name>
    <name evidence="11" type="ORF">HMF8227_02160</name>
</gene>
<evidence type="ECO:0000313" key="12">
    <source>
        <dbReference type="Proteomes" id="UP000245728"/>
    </source>
</evidence>
<dbReference type="GO" id="GO:0008033">
    <property type="term" value="P:tRNA processing"/>
    <property type="evidence" value="ECO:0007669"/>
    <property type="project" value="UniProtKB-KW"/>
</dbReference>
<keyword evidence="12" id="KW-1185">Reference proteome</keyword>
<feature type="domain" description="Pseudouridine synthase RsuA/RluA-like" evidence="10">
    <location>
        <begin position="11"/>
        <end position="170"/>
    </location>
</feature>
<name>A0A2S2E4M9_9ALTE</name>
<sequence>MLPLLYQDEYMVAVHKPAGLLVHRSLIDRHETEFAMQQVRDQIGQRVFTVHRLDKPTSGVLLMGLSSEAARRLTELFTSGQVDKTYRAMVRGFAPAEGLIDRPLKEKLDKLADKKARQDKPPQEARTRYRTLYQFELPFAVDRYATARYSYLELYPETGRKHQLRRHLSHINHPIVGDVNHGDNKQNRFLREQFGFQGLALTATRLSLPHPFTGDKLTLESDYDGRIDKLLAQWHSYRHSQDPSA</sequence>
<dbReference type="NCBIfam" id="NF008321">
    <property type="entry name" value="PRK11112.1"/>
    <property type="match status" value="1"/>
</dbReference>
<evidence type="ECO:0000256" key="7">
    <source>
        <dbReference type="ARBA" id="ARBA00041803"/>
    </source>
</evidence>
<accession>A0A2S2E4M9</accession>
<dbReference type="InterPro" id="IPR006224">
    <property type="entry name" value="PsdUridine_synth_RluA-like_CS"/>
</dbReference>
<reference evidence="11 12" key="1">
    <citation type="submission" date="2018-05" db="EMBL/GenBank/DDBJ databases">
        <title>Salinimonas sp. HMF8227 Genome sequencing and assembly.</title>
        <authorList>
            <person name="Kang H."/>
            <person name="Kang J."/>
            <person name="Cha I."/>
            <person name="Kim H."/>
            <person name="Joh K."/>
        </authorList>
    </citation>
    <scope>NUCLEOTIDE SEQUENCE [LARGE SCALE GENOMIC DNA]</scope>
    <source>
        <strain evidence="11 12">HMF8227</strain>
    </source>
</reference>